<dbReference type="CDD" id="cd00033">
    <property type="entry name" value="CCP"/>
    <property type="match status" value="2"/>
</dbReference>
<organism evidence="11 12">
    <name type="scientific">Frankliniella occidentalis</name>
    <name type="common">Western flower thrips</name>
    <name type="synonym">Euthrips occidentalis</name>
    <dbReference type="NCBI Taxonomy" id="133901"/>
    <lineage>
        <taxon>Eukaryota</taxon>
        <taxon>Metazoa</taxon>
        <taxon>Ecdysozoa</taxon>
        <taxon>Arthropoda</taxon>
        <taxon>Hexapoda</taxon>
        <taxon>Insecta</taxon>
        <taxon>Pterygota</taxon>
        <taxon>Neoptera</taxon>
        <taxon>Paraneoptera</taxon>
        <taxon>Thysanoptera</taxon>
        <taxon>Terebrantia</taxon>
        <taxon>Thripoidea</taxon>
        <taxon>Thripidae</taxon>
        <taxon>Frankliniella</taxon>
    </lineage>
</organism>
<evidence type="ECO:0000256" key="7">
    <source>
        <dbReference type="SAM" id="MobiDB-lite"/>
    </source>
</evidence>
<dbReference type="OrthoDB" id="2019384at2759"/>
<evidence type="ECO:0000256" key="1">
    <source>
        <dbReference type="ARBA" id="ARBA00004613"/>
    </source>
</evidence>
<comment type="subcellular location">
    <subcellularLocation>
        <location evidence="1">Secreted</location>
    </subcellularLocation>
</comment>
<dbReference type="SMART" id="SM00020">
    <property type="entry name" value="Tryp_SPc"/>
    <property type="match status" value="1"/>
</dbReference>
<dbReference type="InterPro" id="IPR009003">
    <property type="entry name" value="Peptidase_S1_PA"/>
</dbReference>
<dbReference type="Pfam" id="PF00089">
    <property type="entry name" value="Trypsin"/>
    <property type="match status" value="1"/>
</dbReference>
<dbReference type="Proteomes" id="UP000504606">
    <property type="component" value="Unplaced"/>
</dbReference>
<gene>
    <name evidence="12" type="primary">LOC113210820</name>
</gene>
<feature type="signal peptide" evidence="8">
    <location>
        <begin position="1"/>
        <end position="18"/>
    </location>
</feature>
<protein>
    <submittedName>
        <fullName evidence="12">Uncharacterized protein LOC113210820</fullName>
    </submittedName>
</protein>
<name>A0A9C6X2G1_FRAOC</name>
<evidence type="ECO:0000259" key="10">
    <source>
        <dbReference type="PROSITE" id="PS50923"/>
    </source>
</evidence>
<evidence type="ECO:0000313" key="12">
    <source>
        <dbReference type="RefSeq" id="XP_052127906.1"/>
    </source>
</evidence>
<dbReference type="PANTHER" id="PTHR24260:SF136">
    <property type="entry name" value="GH08193P-RELATED"/>
    <property type="match status" value="1"/>
</dbReference>
<evidence type="ECO:0000313" key="11">
    <source>
        <dbReference type="Proteomes" id="UP000504606"/>
    </source>
</evidence>
<keyword evidence="5" id="KW-0325">Glycoprotein</keyword>
<dbReference type="InterPro" id="IPR001314">
    <property type="entry name" value="Peptidase_S1A"/>
</dbReference>
<dbReference type="KEGG" id="foc:113210820"/>
<evidence type="ECO:0000256" key="8">
    <source>
        <dbReference type="SAM" id="SignalP"/>
    </source>
</evidence>
<dbReference type="PROSITE" id="PS50923">
    <property type="entry name" value="SUSHI"/>
    <property type="match status" value="1"/>
</dbReference>
<dbReference type="InterPro" id="IPR000436">
    <property type="entry name" value="Sushi_SCR_CCP_dom"/>
</dbReference>
<keyword evidence="6" id="KW-0768">Sushi</keyword>
<proteinExistence type="predicted"/>
<dbReference type="InterPro" id="IPR035976">
    <property type="entry name" value="Sushi/SCR/CCP_sf"/>
</dbReference>
<dbReference type="Gene3D" id="2.40.10.10">
    <property type="entry name" value="Trypsin-like serine proteases"/>
    <property type="match status" value="5"/>
</dbReference>
<keyword evidence="3 8" id="KW-0732">Signal</keyword>
<dbReference type="SUPFAM" id="SSF50494">
    <property type="entry name" value="Trypsin-like serine proteases"/>
    <property type="match status" value="3"/>
</dbReference>
<dbReference type="GO" id="GO:0006508">
    <property type="term" value="P:proteolysis"/>
    <property type="evidence" value="ECO:0007669"/>
    <property type="project" value="InterPro"/>
</dbReference>
<dbReference type="InterPro" id="IPR043504">
    <property type="entry name" value="Peptidase_S1_PA_chymotrypsin"/>
</dbReference>
<dbReference type="InterPro" id="IPR018114">
    <property type="entry name" value="TRYPSIN_HIS"/>
</dbReference>
<keyword evidence="11" id="KW-1185">Reference proteome</keyword>
<evidence type="ECO:0000256" key="2">
    <source>
        <dbReference type="ARBA" id="ARBA00022525"/>
    </source>
</evidence>
<dbReference type="PRINTS" id="PR00722">
    <property type="entry name" value="CHYMOTRYPSIN"/>
</dbReference>
<sequence>MVPILYLMCAFSPMLVLSDDCSTAIVFPEGPPMCPPPGLILSAPTQPRDPTADAAQSKLPVSNKSSFCPPLQSATLDISCYLDSSDRPCEEPQPPGTVVLFKCKPQYSGDLRSGNATHCGPGGTWTRPLPSCKPEGCPPLQWPTVLAECTHDGQPVACSEQPSPTGTVARFRCKPLHQFLFGYLPSSGLESRCRSDREWSTTPFRCAPICGQPTGKAIGFVRDGILSNSAADFPWHVSIYDRTLDNEQVCGGSLITTKFFVSAAHCFHNGTFHPETIYLAGFGKIKRSVDVVEANEQYRKLRKIYLKDYGGRNQLYSNDISIVELQSDVDITSSTMPVCMDWSFDLPELQHGDLGVVVGYGNTLDNPHADLHFAKLPFIKSDECKHRVSDSLAIYNKLQDKFCIGFINRSTVAKGDSGGGIAFPNKDRVWFLRGIVSVGSSQETTYSFFTNVTKFIPWISATIQQGEVTGRRCGVDVSQEGPESGGQYGFPWEVDLYFKRTSNRKFEILSTGALIQRNLVITRVRSDSTSGQAIDLSEYPVTWLRVASRRSAVFENLEKAANVSQVIRAFSPSDVTAKSGLFYNFILLELRTPLHLMPVCVDWTGSALLQKQHHGTVISNQKSENSSLSTRQYILSPTECKFKITPPPENHHICTLQDGDKEKTSSLYVFANNNWFLRGVESRALHSPNGTISVYTDMGDPGVRQWLTKTNHILGKATCGNVNLCESLSSGMSLAGHLPWNVAVVAVDETGKQTKHSAILIKPNAVLTASAFLVDMIHWNGKGKLPKFPVNNITVIWTAFDGNTKTSRVSRVIVRDVGESLRDDQPRVDVALLELRGDKPLPTMTPVCLDFSGSVLQELATGQLGLVESWSSWSESTHSLASVSFMGPKECNIRLRQFSNRSKALNEFCTSAAESVLEPTVQGGGFLVSSGSQWYLQGLYTGYVKLRHQTIALASDFRDESLRKWLQQEIENLQKVNITISDDSGPKNCVGGRPSGTECGVFKSTDELQGEDEYLFKTSQNRMEWNVEVHVDRGDRVWDVRSGILVRASMVVTCKYRRS</sequence>
<dbReference type="InterPro" id="IPR051333">
    <property type="entry name" value="CLIP_Serine_Protease"/>
</dbReference>
<dbReference type="GeneID" id="113210820"/>
<comment type="caution">
    <text evidence="6">Lacks conserved residue(s) required for the propagation of feature annotation.</text>
</comment>
<evidence type="ECO:0000256" key="4">
    <source>
        <dbReference type="ARBA" id="ARBA00023157"/>
    </source>
</evidence>
<keyword evidence="4" id="KW-1015">Disulfide bond</keyword>
<evidence type="ECO:0000256" key="6">
    <source>
        <dbReference type="PROSITE-ProRule" id="PRU00302"/>
    </source>
</evidence>
<dbReference type="GO" id="GO:0004252">
    <property type="term" value="F:serine-type endopeptidase activity"/>
    <property type="evidence" value="ECO:0007669"/>
    <property type="project" value="InterPro"/>
</dbReference>
<feature type="region of interest" description="Disordered" evidence="7">
    <location>
        <begin position="40"/>
        <end position="60"/>
    </location>
</feature>
<feature type="domain" description="Sushi" evidence="10">
    <location>
        <begin position="78"/>
        <end position="134"/>
    </location>
</feature>
<feature type="chain" id="PRO_5039140066" evidence="8">
    <location>
        <begin position="19"/>
        <end position="1059"/>
    </location>
</feature>
<evidence type="ECO:0000256" key="3">
    <source>
        <dbReference type="ARBA" id="ARBA00022729"/>
    </source>
</evidence>
<reference evidence="12" key="1">
    <citation type="submission" date="2025-08" db="UniProtKB">
        <authorList>
            <consortium name="RefSeq"/>
        </authorList>
    </citation>
    <scope>IDENTIFICATION</scope>
    <source>
        <tissue evidence="12">Whole organism</tissue>
    </source>
</reference>
<dbReference type="PROSITE" id="PS00134">
    <property type="entry name" value="TRYPSIN_HIS"/>
    <property type="match status" value="1"/>
</dbReference>
<evidence type="ECO:0000259" key="9">
    <source>
        <dbReference type="PROSITE" id="PS50240"/>
    </source>
</evidence>
<dbReference type="Pfam" id="PF00084">
    <property type="entry name" value="Sushi"/>
    <property type="match status" value="1"/>
</dbReference>
<dbReference type="CDD" id="cd00190">
    <property type="entry name" value="Tryp_SPc"/>
    <property type="match status" value="1"/>
</dbReference>
<feature type="domain" description="Peptidase S1" evidence="9">
    <location>
        <begin position="221"/>
        <end position="464"/>
    </location>
</feature>
<evidence type="ECO:0000256" key="5">
    <source>
        <dbReference type="ARBA" id="ARBA00023180"/>
    </source>
</evidence>
<dbReference type="PANTHER" id="PTHR24260">
    <property type="match status" value="1"/>
</dbReference>
<dbReference type="Gene3D" id="2.10.70.10">
    <property type="entry name" value="Complement Module, domain 1"/>
    <property type="match status" value="1"/>
</dbReference>
<keyword evidence="2" id="KW-0964">Secreted</keyword>
<dbReference type="InterPro" id="IPR001254">
    <property type="entry name" value="Trypsin_dom"/>
</dbReference>
<dbReference type="FunFam" id="2.40.10.10:FF:000054">
    <property type="entry name" value="Complement C1r subcomponent"/>
    <property type="match status" value="1"/>
</dbReference>
<dbReference type="PROSITE" id="PS50240">
    <property type="entry name" value="TRYPSIN_DOM"/>
    <property type="match status" value="1"/>
</dbReference>
<dbReference type="AlphaFoldDB" id="A0A9C6X2G1"/>
<dbReference type="SUPFAM" id="SSF57535">
    <property type="entry name" value="Complement control module/SCR domain"/>
    <property type="match status" value="1"/>
</dbReference>
<dbReference type="GO" id="GO:0005576">
    <property type="term" value="C:extracellular region"/>
    <property type="evidence" value="ECO:0007669"/>
    <property type="project" value="UniProtKB-SubCell"/>
</dbReference>
<dbReference type="RefSeq" id="XP_052127906.1">
    <property type="nucleotide sequence ID" value="XM_052271946.1"/>
</dbReference>
<accession>A0A9C6X2G1</accession>